<dbReference type="Gene3D" id="3.40.50.12100">
    <property type="entry name" value="Stimulator of interferon genes protein"/>
    <property type="match status" value="1"/>
</dbReference>
<dbReference type="GO" id="GO:0045087">
    <property type="term" value="P:innate immune response"/>
    <property type="evidence" value="ECO:0007669"/>
    <property type="project" value="TreeGrafter"/>
</dbReference>
<dbReference type="GO" id="GO:0035438">
    <property type="term" value="F:cyclic-di-GMP binding"/>
    <property type="evidence" value="ECO:0007669"/>
    <property type="project" value="InterPro"/>
</dbReference>
<organism evidence="8 9">
    <name type="scientific">Drosophila hydei</name>
    <name type="common">Fruit fly</name>
    <dbReference type="NCBI Taxonomy" id="7224"/>
    <lineage>
        <taxon>Eukaryota</taxon>
        <taxon>Metazoa</taxon>
        <taxon>Ecdysozoa</taxon>
        <taxon>Arthropoda</taxon>
        <taxon>Hexapoda</taxon>
        <taxon>Insecta</taxon>
        <taxon>Pterygota</taxon>
        <taxon>Neoptera</taxon>
        <taxon>Endopterygota</taxon>
        <taxon>Diptera</taxon>
        <taxon>Brachycera</taxon>
        <taxon>Muscomorpha</taxon>
        <taxon>Ephydroidea</taxon>
        <taxon>Drosophilidae</taxon>
        <taxon>Drosophila</taxon>
    </lineage>
</organism>
<dbReference type="GeneID" id="111600022"/>
<dbReference type="GO" id="GO:0005776">
    <property type="term" value="C:autophagosome"/>
    <property type="evidence" value="ECO:0007669"/>
    <property type="project" value="TreeGrafter"/>
</dbReference>
<evidence type="ECO:0000313" key="9">
    <source>
        <dbReference type="RefSeq" id="XP_023171703.1"/>
    </source>
</evidence>
<proteinExistence type="predicted"/>
<dbReference type="Proteomes" id="UP000504633">
    <property type="component" value="Unplaced"/>
</dbReference>
<keyword evidence="4 5" id="KW-0472">Membrane</keyword>
<evidence type="ECO:0000256" key="2">
    <source>
        <dbReference type="ARBA" id="ARBA00022692"/>
    </source>
</evidence>
<feature type="transmembrane region" description="Helical" evidence="5">
    <location>
        <begin position="26"/>
        <end position="45"/>
    </location>
</feature>
<accession>A0A6J1LUE3</accession>
<dbReference type="RefSeq" id="XP_023171703.1">
    <property type="nucleotide sequence ID" value="XM_023315935.2"/>
</dbReference>
<dbReference type="PANTHER" id="PTHR34339:SF1">
    <property type="entry name" value="STIMULATOR OF INTERFERON GENES PROTEIN"/>
    <property type="match status" value="1"/>
</dbReference>
<evidence type="ECO:0000256" key="4">
    <source>
        <dbReference type="ARBA" id="ARBA00023136"/>
    </source>
</evidence>
<keyword evidence="3 5" id="KW-1133">Transmembrane helix</keyword>
<comment type="subcellular location">
    <subcellularLocation>
        <location evidence="1">Membrane</location>
        <topology evidence="1">Multi-pass membrane protein</topology>
    </subcellularLocation>
</comment>
<dbReference type="Pfam" id="PF15009">
    <property type="entry name" value="STING_LBD"/>
    <property type="match status" value="1"/>
</dbReference>
<feature type="transmembrane region" description="Helical" evidence="5">
    <location>
        <begin position="77"/>
        <end position="93"/>
    </location>
</feature>
<keyword evidence="2 5" id="KW-0812">Transmembrane</keyword>
<dbReference type="OMA" id="SATWQMK"/>
<dbReference type="InterPro" id="IPR033952">
    <property type="entry name" value="STING_C"/>
</dbReference>
<evidence type="ECO:0000313" key="8">
    <source>
        <dbReference type="Proteomes" id="UP000504633"/>
    </source>
</evidence>
<dbReference type="GO" id="GO:0002218">
    <property type="term" value="P:activation of innate immune response"/>
    <property type="evidence" value="ECO:0007669"/>
    <property type="project" value="InterPro"/>
</dbReference>
<evidence type="ECO:0000256" key="1">
    <source>
        <dbReference type="ARBA" id="ARBA00004141"/>
    </source>
</evidence>
<name>A0A6J1LUE3_DROHY</name>
<protein>
    <submittedName>
        <fullName evidence="9">Stimulator of interferon genes protein isoform X1</fullName>
    </submittedName>
</protein>
<dbReference type="OrthoDB" id="6053839at2759"/>
<dbReference type="KEGG" id="dhe:111600022"/>
<dbReference type="GO" id="GO:0061507">
    <property type="term" value="F:2',3'-cyclic GMP-AMP binding"/>
    <property type="evidence" value="ECO:0007669"/>
    <property type="project" value="TreeGrafter"/>
</dbReference>
<dbReference type="PANTHER" id="PTHR34339">
    <property type="entry name" value="STIMULATOR OF INTERFERON GENES PROTEIN"/>
    <property type="match status" value="1"/>
</dbReference>
<dbReference type="GO" id="GO:0005789">
    <property type="term" value="C:endoplasmic reticulum membrane"/>
    <property type="evidence" value="ECO:0007669"/>
    <property type="project" value="TreeGrafter"/>
</dbReference>
<dbReference type="InterPro" id="IPR055432">
    <property type="entry name" value="STING_LBD"/>
</dbReference>
<dbReference type="GO" id="GO:0016239">
    <property type="term" value="P:positive regulation of macroautophagy"/>
    <property type="evidence" value="ECO:0007669"/>
    <property type="project" value="TreeGrafter"/>
</dbReference>
<keyword evidence="8" id="KW-1185">Reference proteome</keyword>
<dbReference type="Pfam" id="PF23417">
    <property type="entry name" value="STING_TM"/>
    <property type="match status" value="1"/>
</dbReference>
<gene>
    <name evidence="9" type="primary">LOC111600022</name>
</gene>
<dbReference type="AlphaFoldDB" id="A0A6J1LUE3"/>
<dbReference type="CDD" id="cd12146">
    <property type="entry name" value="STING_C"/>
    <property type="match status" value="1"/>
</dbReference>
<dbReference type="GO" id="GO:0061709">
    <property type="term" value="P:reticulophagy"/>
    <property type="evidence" value="ECO:0007669"/>
    <property type="project" value="TreeGrafter"/>
</dbReference>
<reference evidence="9" key="1">
    <citation type="submission" date="2025-08" db="UniProtKB">
        <authorList>
            <consortium name="RefSeq"/>
        </authorList>
    </citation>
    <scope>IDENTIFICATION</scope>
    <source>
        <strain evidence="9">15085-1641.00</strain>
        <tissue evidence="9">Whole body</tissue>
    </source>
</reference>
<dbReference type="Gene3D" id="1.20.5.5200">
    <property type="match status" value="1"/>
</dbReference>
<evidence type="ECO:0000259" key="7">
    <source>
        <dbReference type="Pfam" id="PF23417"/>
    </source>
</evidence>
<evidence type="ECO:0000259" key="6">
    <source>
        <dbReference type="Pfam" id="PF15009"/>
    </source>
</evidence>
<feature type="domain" description="STING transmembrane" evidence="7">
    <location>
        <begin position="25"/>
        <end position="138"/>
    </location>
</feature>
<dbReference type="InterPro" id="IPR029158">
    <property type="entry name" value="STING"/>
</dbReference>
<dbReference type="GO" id="GO:0032481">
    <property type="term" value="P:positive regulation of type I interferon production"/>
    <property type="evidence" value="ECO:0007669"/>
    <property type="project" value="InterPro"/>
</dbReference>
<dbReference type="InterPro" id="IPR038623">
    <property type="entry name" value="STING_C_sf"/>
</dbReference>
<feature type="domain" description="STING ligand-binding" evidence="6">
    <location>
        <begin position="140"/>
        <end position="322"/>
    </location>
</feature>
<dbReference type="GO" id="GO:0000045">
    <property type="term" value="P:autophagosome assembly"/>
    <property type="evidence" value="ECO:0007669"/>
    <property type="project" value="TreeGrafter"/>
</dbReference>
<sequence length="332" mass="39261">MAVPPEDQRSDKKIVWPKMVWANVDYIIRICIVIYVADFLQRVFYVSKEYLLHSKYYSPEDRLATIIKRAYTYNNKTVYLALLVVFTGLTRFGSTHNLARLLPRGETLFLIPLYWILTYVQLSHSSLSYAHWIRDSHGLDYAAGMASNYFHGYLKLSLPERDNDGLQKRMQQYEDTHQVKFGMNCLLILIPDEMFVNRVIRSKWLEEAEPLQTQYINRAGVKRPFKHAVYRLNKKINGTTYYFAMEGATPMLTFFDSMNFQLSATWQMQEMKREIWLKFCKHLQDLLNNWPETRREVQLIIYNSHKPNGELHDVGEELIARVLAHIEKEKTN</sequence>
<dbReference type="CTD" id="36016"/>
<dbReference type="InterPro" id="IPR055434">
    <property type="entry name" value="STING_TM"/>
</dbReference>
<evidence type="ECO:0000256" key="5">
    <source>
        <dbReference type="SAM" id="Phobius"/>
    </source>
</evidence>
<evidence type="ECO:0000256" key="3">
    <source>
        <dbReference type="ARBA" id="ARBA00022989"/>
    </source>
</evidence>